<name>A0A6J8E8S9_MYTCO</name>
<keyword evidence="3" id="KW-1185">Reference proteome</keyword>
<dbReference type="OrthoDB" id="10501676at2759"/>
<evidence type="ECO:0000313" key="2">
    <source>
        <dbReference type="EMBL" id="CAC5417219.1"/>
    </source>
</evidence>
<protein>
    <submittedName>
        <fullName evidence="2">Uncharacterized protein</fullName>
    </submittedName>
</protein>
<keyword evidence="1" id="KW-0175">Coiled coil</keyword>
<sequence length="207" mass="23928">MCFIGNAEISKEEKVREPINAQLKSDLQEARENIKQLQDLNSKLQHEQQTLIFRTRDQAYSLQLSQRKDEIYAKQCKELDRTKNKLKLAEKKLSKIESKDFVRQHTLLLDEVAASKEQSLEEKCEYMQRQNIRMEHKLDEINIKLDTLFNMMYEPRCLPSGRSSRSVPFTLGSGPTILMSGRSSESGRITGRSAAQVVKLPQIKRVS</sequence>
<organism evidence="2 3">
    <name type="scientific">Mytilus coruscus</name>
    <name type="common">Sea mussel</name>
    <dbReference type="NCBI Taxonomy" id="42192"/>
    <lineage>
        <taxon>Eukaryota</taxon>
        <taxon>Metazoa</taxon>
        <taxon>Spiralia</taxon>
        <taxon>Lophotrochozoa</taxon>
        <taxon>Mollusca</taxon>
        <taxon>Bivalvia</taxon>
        <taxon>Autobranchia</taxon>
        <taxon>Pteriomorphia</taxon>
        <taxon>Mytilida</taxon>
        <taxon>Mytiloidea</taxon>
        <taxon>Mytilidae</taxon>
        <taxon>Mytilinae</taxon>
        <taxon>Mytilus</taxon>
    </lineage>
</organism>
<accession>A0A6J8E8S9</accession>
<dbReference type="EMBL" id="CACVKT020008732">
    <property type="protein sequence ID" value="CAC5417219.1"/>
    <property type="molecule type" value="Genomic_DNA"/>
</dbReference>
<dbReference type="Proteomes" id="UP000507470">
    <property type="component" value="Unassembled WGS sequence"/>
</dbReference>
<evidence type="ECO:0000313" key="3">
    <source>
        <dbReference type="Proteomes" id="UP000507470"/>
    </source>
</evidence>
<gene>
    <name evidence="2" type="ORF">MCOR_49754</name>
</gene>
<feature type="coiled-coil region" evidence="1">
    <location>
        <begin position="20"/>
        <end position="99"/>
    </location>
</feature>
<reference evidence="2 3" key="1">
    <citation type="submission" date="2020-06" db="EMBL/GenBank/DDBJ databases">
        <authorList>
            <person name="Li R."/>
            <person name="Bekaert M."/>
        </authorList>
    </citation>
    <scope>NUCLEOTIDE SEQUENCE [LARGE SCALE GENOMIC DNA]</scope>
    <source>
        <strain evidence="3">wild</strain>
    </source>
</reference>
<dbReference type="AlphaFoldDB" id="A0A6J8E8S9"/>
<proteinExistence type="predicted"/>
<evidence type="ECO:0000256" key="1">
    <source>
        <dbReference type="SAM" id="Coils"/>
    </source>
</evidence>